<keyword evidence="1" id="KW-1133">Transmembrane helix</keyword>
<name>A0ABV8Z062_9ACTN</name>
<dbReference type="EMBL" id="JBHSFG010000087">
    <property type="protein sequence ID" value="MFC4470914.1"/>
    <property type="molecule type" value="Genomic_DNA"/>
</dbReference>
<evidence type="ECO:0000313" key="3">
    <source>
        <dbReference type="Proteomes" id="UP001596012"/>
    </source>
</evidence>
<dbReference type="RefSeq" id="WP_386352373.1">
    <property type="nucleotide sequence ID" value="NZ_JBHSFG010000087.1"/>
</dbReference>
<accession>A0ABV8Z062</accession>
<dbReference type="Proteomes" id="UP001596012">
    <property type="component" value="Unassembled WGS sequence"/>
</dbReference>
<sequence>MSAYWLLALIPFLGGLALSGQQGMLAVTERFLRRAARRVEGTVTGHVASREATYAAVHPVVRWTDDDGVEYERAVPDTVSAHRIQEGLRVRLLVMPGAPDTVVLDSPHRYKTAMFGVWLGVVLWVGALTAVLVRIATLLPSSCDRYC</sequence>
<gene>
    <name evidence="2" type="ORF">ACFPH6_41570</name>
</gene>
<keyword evidence="3" id="KW-1185">Reference proteome</keyword>
<comment type="caution">
    <text evidence="2">The sequence shown here is derived from an EMBL/GenBank/DDBJ whole genome shotgun (WGS) entry which is preliminary data.</text>
</comment>
<protein>
    <submittedName>
        <fullName evidence="2">DUF3592 domain-containing protein</fullName>
    </submittedName>
</protein>
<feature type="transmembrane region" description="Helical" evidence="1">
    <location>
        <begin position="115"/>
        <end position="136"/>
    </location>
</feature>
<evidence type="ECO:0000256" key="1">
    <source>
        <dbReference type="SAM" id="Phobius"/>
    </source>
</evidence>
<proteinExistence type="predicted"/>
<evidence type="ECO:0000313" key="2">
    <source>
        <dbReference type="EMBL" id="MFC4470914.1"/>
    </source>
</evidence>
<keyword evidence="1" id="KW-0812">Transmembrane</keyword>
<keyword evidence="1" id="KW-0472">Membrane</keyword>
<reference evidence="3" key="1">
    <citation type="journal article" date="2019" name="Int. J. Syst. Evol. Microbiol.">
        <title>The Global Catalogue of Microorganisms (GCM) 10K type strain sequencing project: providing services to taxonomists for standard genome sequencing and annotation.</title>
        <authorList>
            <consortium name="The Broad Institute Genomics Platform"/>
            <consortium name="The Broad Institute Genome Sequencing Center for Infectious Disease"/>
            <person name="Wu L."/>
            <person name="Ma J."/>
        </authorList>
    </citation>
    <scope>NUCLEOTIDE SEQUENCE [LARGE SCALE GENOMIC DNA]</scope>
    <source>
        <strain evidence="3">DT43</strain>
    </source>
</reference>
<organism evidence="2 3">
    <name type="scientific">Streptomyces xiangluensis</name>
    <dbReference type="NCBI Taxonomy" id="2665720"/>
    <lineage>
        <taxon>Bacteria</taxon>
        <taxon>Bacillati</taxon>
        <taxon>Actinomycetota</taxon>
        <taxon>Actinomycetes</taxon>
        <taxon>Kitasatosporales</taxon>
        <taxon>Streptomycetaceae</taxon>
        <taxon>Streptomyces</taxon>
    </lineage>
</organism>